<proteinExistence type="predicted"/>
<evidence type="ECO:0008006" key="3">
    <source>
        <dbReference type="Google" id="ProtNLM"/>
    </source>
</evidence>
<gene>
    <name evidence="1" type="ORF">CDAR_107771</name>
</gene>
<reference evidence="1 2" key="1">
    <citation type="submission" date="2021-06" db="EMBL/GenBank/DDBJ databases">
        <title>Caerostris darwini draft genome.</title>
        <authorList>
            <person name="Kono N."/>
            <person name="Arakawa K."/>
        </authorList>
    </citation>
    <scope>NUCLEOTIDE SEQUENCE [LARGE SCALE GENOMIC DNA]</scope>
</reference>
<name>A0AAV4T1I0_9ARAC</name>
<dbReference type="Proteomes" id="UP001054837">
    <property type="component" value="Unassembled WGS sequence"/>
</dbReference>
<keyword evidence="2" id="KW-1185">Reference proteome</keyword>
<evidence type="ECO:0000313" key="1">
    <source>
        <dbReference type="EMBL" id="GIY39940.1"/>
    </source>
</evidence>
<accession>A0AAV4T1I0</accession>
<protein>
    <recommendedName>
        <fullName evidence="3">Reverse transcriptase zinc-binding domain-containing protein</fullName>
    </recommendedName>
</protein>
<sequence length="87" mass="10153">MGERVESTVATLKDTRDHKILTSHGALASYQHRFFGKPEICSRGDAEENKHHLIFTCKKWKKEVRNSPQTTQISPLELYYIIKNQEH</sequence>
<dbReference type="AlphaFoldDB" id="A0AAV4T1I0"/>
<organism evidence="1 2">
    <name type="scientific">Caerostris darwini</name>
    <dbReference type="NCBI Taxonomy" id="1538125"/>
    <lineage>
        <taxon>Eukaryota</taxon>
        <taxon>Metazoa</taxon>
        <taxon>Ecdysozoa</taxon>
        <taxon>Arthropoda</taxon>
        <taxon>Chelicerata</taxon>
        <taxon>Arachnida</taxon>
        <taxon>Araneae</taxon>
        <taxon>Araneomorphae</taxon>
        <taxon>Entelegynae</taxon>
        <taxon>Araneoidea</taxon>
        <taxon>Araneidae</taxon>
        <taxon>Caerostris</taxon>
    </lineage>
</organism>
<comment type="caution">
    <text evidence="1">The sequence shown here is derived from an EMBL/GenBank/DDBJ whole genome shotgun (WGS) entry which is preliminary data.</text>
</comment>
<evidence type="ECO:0000313" key="2">
    <source>
        <dbReference type="Proteomes" id="UP001054837"/>
    </source>
</evidence>
<dbReference type="EMBL" id="BPLQ01008858">
    <property type="protein sequence ID" value="GIY39940.1"/>
    <property type="molecule type" value="Genomic_DNA"/>
</dbReference>